<protein>
    <submittedName>
        <fullName evidence="2">Uncharacterized protein</fullName>
    </submittedName>
</protein>
<evidence type="ECO:0000313" key="2">
    <source>
        <dbReference type="EMBL" id="KAB8270723.1"/>
    </source>
</evidence>
<keyword evidence="1" id="KW-0472">Membrane</keyword>
<dbReference type="Proteomes" id="UP000326289">
    <property type="component" value="Unassembled WGS sequence"/>
</dbReference>
<evidence type="ECO:0000313" key="3">
    <source>
        <dbReference type="Proteomes" id="UP000326289"/>
    </source>
</evidence>
<organism evidence="2 3">
    <name type="scientific">Aspergillus minisclerotigenes</name>
    <dbReference type="NCBI Taxonomy" id="656917"/>
    <lineage>
        <taxon>Eukaryota</taxon>
        <taxon>Fungi</taxon>
        <taxon>Dikarya</taxon>
        <taxon>Ascomycota</taxon>
        <taxon>Pezizomycotina</taxon>
        <taxon>Eurotiomycetes</taxon>
        <taxon>Eurotiomycetidae</taxon>
        <taxon>Eurotiales</taxon>
        <taxon>Aspergillaceae</taxon>
        <taxon>Aspergillus</taxon>
        <taxon>Aspergillus subgen. Circumdati</taxon>
    </lineage>
</organism>
<dbReference type="AlphaFoldDB" id="A0A5N6IZH5"/>
<evidence type="ECO:0000256" key="1">
    <source>
        <dbReference type="SAM" id="Phobius"/>
    </source>
</evidence>
<feature type="transmembrane region" description="Helical" evidence="1">
    <location>
        <begin position="33"/>
        <end position="53"/>
    </location>
</feature>
<accession>A0A5N6IZH5</accession>
<sequence length="58" mass="6840">MDNCQPIRLLCFFFYFKSTNSFAFIVCISSSQLLSLLAPFLLLYLTLFIYLFFMPSSY</sequence>
<keyword evidence="1" id="KW-1133">Transmembrane helix</keyword>
<keyword evidence="3" id="KW-1185">Reference proteome</keyword>
<gene>
    <name evidence="2" type="ORF">BDV30DRAFT_214763</name>
</gene>
<name>A0A5N6IZH5_9EURO</name>
<proteinExistence type="predicted"/>
<reference evidence="2 3" key="1">
    <citation type="submission" date="2019-04" db="EMBL/GenBank/DDBJ databases">
        <title>Fungal friends and foes A comparative genomics study of 23 Aspergillus species from section Flavi.</title>
        <authorList>
            <consortium name="DOE Joint Genome Institute"/>
            <person name="Kjaerbolling I."/>
            <person name="Vesth T.C."/>
            <person name="Frisvad J.C."/>
            <person name="Nybo J.L."/>
            <person name="Theobald S."/>
            <person name="Kildgaard S."/>
            <person name="Petersen T.I."/>
            <person name="Kuo A."/>
            <person name="Sato A."/>
            <person name="Lyhne E.K."/>
            <person name="Kogle M.E."/>
            <person name="Wiebenga A."/>
            <person name="Kun R.S."/>
            <person name="Lubbers R.J."/>
            <person name="Makela M.R."/>
            <person name="Barry K."/>
            <person name="Chovatia M."/>
            <person name="Clum A."/>
            <person name="Daum C."/>
            <person name="Haridas S."/>
            <person name="He G."/>
            <person name="LaButti K."/>
            <person name="Lipzen A."/>
            <person name="Mondo S."/>
            <person name="Pangilinan J."/>
            <person name="Riley R."/>
            <person name="Salamov A."/>
            <person name="Simmons B.A."/>
            <person name="Magnuson J.K."/>
            <person name="Henrissat B."/>
            <person name="Mortensen U.H."/>
            <person name="Larsen T.O."/>
            <person name="De vries R.P."/>
            <person name="Grigoriev I.V."/>
            <person name="Machida M."/>
            <person name="Baker S.E."/>
            <person name="Andersen M.R."/>
        </authorList>
    </citation>
    <scope>NUCLEOTIDE SEQUENCE [LARGE SCALE GENOMIC DNA]</scope>
    <source>
        <strain evidence="2 3">CBS 117635</strain>
    </source>
</reference>
<dbReference type="EMBL" id="ML732826">
    <property type="protein sequence ID" value="KAB8270723.1"/>
    <property type="molecule type" value="Genomic_DNA"/>
</dbReference>
<keyword evidence="1" id="KW-0812">Transmembrane</keyword>